<organism evidence="1 2">
    <name type="scientific">Lactiplantibacillus paraplantarum</name>
    <dbReference type="NCBI Taxonomy" id="60520"/>
    <lineage>
        <taxon>Bacteria</taxon>
        <taxon>Bacillati</taxon>
        <taxon>Bacillota</taxon>
        <taxon>Bacilli</taxon>
        <taxon>Lactobacillales</taxon>
        <taxon>Lactobacillaceae</taxon>
        <taxon>Lactiplantibacillus</taxon>
    </lineage>
</organism>
<dbReference type="Proteomes" id="UP000236162">
    <property type="component" value="Unassembled WGS sequence"/>
</dbReference>
<accession>A0ABQ0N9F0</accession>
<reference evidence="1 2" key="1">
    <citation type="submission" date="2017-04" db="EMBL/GenBank/DDBJ databases">
        <title>In vitro and in silico characterization of Lactobacillus paraplantarum D2-1, a starter culture for soymilk fermentation.</title>
        <authorList>
            <person name="Endo A."/>
            <person name="Sasaki F."/>
            <person name="Maeno S."/>
            <person name="Kanesaki Y."/>
            <person name="Kubota E."/>
            <person name="Torres G.A."/>
            <person name="Tomita S."/>
            <person name="Nakagawa J."/>
        </authorList>
    </citation>
    <scope>NUCLEOTIDE SEQUENCE [LARGE SCALE GENOMIC DNA]</scope>
    <source>
        <strain evidence="1 2">D2-1</strain>
    </source>
</reference>
<protein>
    <submittedName>
        <fullName evidence="1">Phage related protein</fullName>
    </submittedName>
</protein>
<comment type="caution">
    <text evidence="1">The sequence shown here is derived from an EMBL/GenBank/DDBJ whole genome shotgun (WGS) entry which is preliminary data.</text>
</comment>
<sequence>MAGEWLLSMLKSRGGSQSDYADVVYGTVVGTTPLQVQLGNNLMLTNVFLTTGRAVSDYETIVKVDGSDKKVQIKNGLKTGDHVAMIRSDGGQSFYIFDKV</sequence>
<proteinExistence type="predicted"/>
<name>A0ABQ0N9F0_9LACO</name>
<evidence type="ECO:0000313" key="1">
    <source>
        <dbReference type="EMBL" id="GBF01706.1"/>
    </source>
</evidence>
<gene>
    <name evidence="1" type="ORF">LPPLD21_01238</name>
</gene>
<dbReference type="InterPro" id="IPR022555">
    <property type="entry name" value="DUF2577"/>
</dbReference>
<keyword evidence="2" id="KW-1185">Reference proteome</keyword>
<evidence type="ECO:0000313" key="2">
    <source>
        <dbReference type="Proteomes" id="UP000236162"/>
    </source>
</evidence>
<dbReference type="Pfam" id="PF10844">
    <property type="entry name" value="DUF2577"/>
    <property type="match status" value="1"/>
</dbReference>
<dbReference type="EMBL" id="BDOR01000004">
    <property type="protein sequence ID" value="GBF01706.1"/>
    <property type="molecule type" value="Genomic_DNA"/>
</dbReference>